<evidence type="ECO:0000313" key="1">
    <source>
        <dbReference type="EMBL" id="KZV43328.1"/>
    </source>
</evidence>
<dbReference type="PANTHER" id="PTHR36886">
    <property type="entry name" value="PROTEIN FRIGIDA-ESSENTIAL 1"/>
    <property type="match status" value="1"/>
</dbReference>
<dbReference type="EMBL" id="KQ998131">
    <property type="protein sequence ID" value="KZV43328.1"/>
    <property type="molecule type" value="Genomic_DNA"/>
</dbReference>
<proteinExistence type="predicted"/>
<accession>A0A2Z7CG31</accession>
<sequence>MDGNSGKDMLFTKMSPGLDNWRRETQCSSTDSKMMQPYRSTTEPQIVPEKSFRSMTTLYIGGNRVDGLQENEKQKVAVPEVDQSSTTGDIKVVHAFKFFLIEHIRDLLRQYWEQGKLSKDAYKIIMKKSIDKIIGSIEASKFPKTKSDHQKYVAASKSKIFELVQAYVKKYQKPSISKSSSA</sequence>
<evidence type="ECO:0008006" key="3">
    <source>
        <dbReference type="Google" id="ProtNLM"/>
    </source>
</evidence>
<reference evidence="1 2" key="1">
    <citation type="journal article" date="2015" name="Proc. Natl. Acad. Sci. U.S.A.">
        <title>The resurrection genome of Boea hygrometrica: A blueprint for survival of dehydration.</title>
        <authorList>
            <person name="Xiao L."/>
            <person name="Yang G."/>
            <person name="Zhang L."/>
            <person name="Yang X."/>
            <person name="Zhao S."/>
            <person name="Ji Z."/>
            <person name="Zhou Q."/>
            <person name="Hu M."/>
            <person name="Wang Y."/>
            <person name="Chen M."/>
            <person name="Xu Y."/>
            <person name="Jin H."/>
            <person name="Xiao X."/>
            <person name="Hu G."/>
            <person name="Bao F."/>
            <person name="Hu Y."/>
            <person name="Wan P."/>
            <person name="Li L."/>
            <person name="Deng X."/>
            <person name="Kuang T."/>
            <person name="Xiang C."/>
            <person name="Zhu J.K."/>
            <person name="Oliver M.J."/>
            <person name="He Y."/>
        </authorList>
    </citation>
    <scope>NUCLEOTIDE SEQUENCE [LARGE SCALE GENOMIC DNA]</scope>
    <source>
        <strain evidence="2">cv. XS01</strain>
    </source>
</reference>
<dbReference type="AlphaFoldDB" id="A0A2Z7CG31"/>
<dbReference type="OrthoDB" id="1935339at2759"/>
<dbReference type="InterPro" id="IPR052650">
    <property type="entry name" value="Zinc_finger_CCCH"/>
</dbReference>
<keyword evidence="2" id="KW-1185">Reference proteome</keyword>
<dbReference type="PANTHER" id="PTHR36886:SF3">
    <property type="entry name" value="PROTEIN FRIGIDA-ESSENTIAL 1"/>
    <property type="match status" value="1"/>
</dbReference>
<gene>
    <name evidence="1" type="ORF">F511_22402</name>
</gene>
<organism evidence="1 2">
    <name type="scientific">Dorcoceras hygrometricum</name>
    <dbReference type="NCBI Taxonomy" id="472368"/>
    <lineage>
        <taxon>Eukaryota</taxon>
        <taxon>Viridiplantae</taxon>
        <taxon>Streptophyta</taxon>
        <taxon>Embryophyta</taxon>
        <taxon>Tracheophyta</taxon>
        <taxon>Spermatophyta</taxon>
        <taxon>Magnoliopsida</taxon>
        <taxon>eudicotyledons</taxon>
        <taxon>Gunneridae</taxon>
        <taxon>Pentapetalae</taxon>
        <taxon>asterids</taxon>
        <taxon>lamiids</taxon>
        <taxon>Lamiales</taxon>
        <taxon>Gesneriaceae</taxon>
        <taxon>Didymocarpoideae</taxon>
        <taxon>Trichosporeae</taxon>
        <taxon>Loxocarpinae</taxon>
        <taxon>Dorcoceras</taxon>
    </lineage>
</organism>
<name>A0A2Z7CG31_9LAMI</name>
<evidence type="ECO:0000313" key="2">
    <source>
        <dbReference type="Proteomes" id="UP000250235"/>
    </source>
</evidence>
<protein>
    <recommendedName>
        <fullName evidence="3">Set2 Rpb1 interacting domain-containing protein</fullName>
    </recommendedName>
</protein>
<dbReference type="Proteomes" id="UP000250235">
    <property type="component" value="Unassembled WGS sequence"/>
</dbReference>